<accession>A0A2P6U5K2</accession>
<reference evidence="1 2" key="1">
    <citation type="journal article" date="2018" name="Plant J.">
        <title>Genome sequences of Chlorella sorokiniana UTEX 1602 and Micractinium conductrix SAG 241.80: implications to maltose excretion by a green alga.</title>
        <authorList>
            <person name="Arriola M.B."/>
            <person name="Velmurugan N."/>
            <person name="Zhang Y."/>
            <person name="Plunkett M.H."/>
            <person name="Hondzo H."/>
            <person name="Barney B.M."/>
        </authorList>
    </citation>
    <scope>NUCLEOTIDE SEQUENCE [LARGE SCALE GENOMIC DNA]</scope>
    <source>
        <strain evidence="2">UTEX 1602</strain>
    </source>
</reference>
<evidence type="ECO:0000313" key="1">
    <source>
        <dbReference type="EMBL" id="PRW61585.1"/>
    </source>
</evidence>
<keyword evidence="2" id="KW-1185">Reference proteome</keyword>
<evidence type="ECO:0000313" key="2">
    <source>
        <dbReference type="Proteomes" id="UP000239899"/>
    </source>
</evidence>
<sequence length="344" mass="38434">MGAIPPPARSEWAKQLKQAALTSAMCILLFALFYGTNSQSPAIATRVLEWSPSQQVQQVASSAMPTNELARLRGRYLDAVRDSILGIHLATPGLRPTMGNKFEPRPYRAQIRAQGSDWPAYGVSMIGKMRMDSLRTLLEDALAEGVPGSFVECGVWRGGASIFAKAVFTAHGAARDVHLVDSFQGLPPNTTALDVQDWSQADYLRVPQPEVQSNFERFNLLDNRVHFHKGYFRYALPTWRAQDKSPIAVLRLDGDMYESTVDELYNLYDAVSPGGYIIIDDWSIKVCRKAVTEFFSRNNLNYEVVPIDNDAAWFRKTSTAPIDHDWYEEFNNSRTTADAQTGGS</sequence>
<dbReference type="InterPro" id="IPR008884">
    <property type="entry name" value="TylF_MeTrfase"/>
</dbReference>
<comment type="caution">
    <text evidence="1">The sequence shown here is derived from an EMBL/GenBank/DDBJ whole genome shotgun (WGS) entry which is preliminary data.</text>
</comment>
<dbReference type="AlphaFoldDB" id="A0A2P6U5K2"/>
<dbReference type="Gene3D" id="3.40.50.150">
    <property type="entry name" value="Vaccinia Virus protein VP39"/>
    <property type="match status" value="1"/>
</dbReference>
<dbReference type="PANTHER" id="PTHR40036">
    <property type="entry name" value="MACROCIN O-METHYLTRANSFERASE"/>
    <property type="match status" value="1"/>
</dbReference>
<organism evidence="1 2">
    <name type="scientific">Chlorella sorokiniana</name>
    <name type="common">Freshwater green alga</name>
    <dbReference type="NCBI Taxonomy" id="3076"/>
    <lineage>
        <taxon>Eukaryota</taxon>
        <taxon>Viridiplantae</taxon>
        <taxon>Chlorophyta</taxon>
        <taxon>core chlorophytes</taxon>
        <taxon>Trebouxiophyceae</taxon>
        <taxon>Chlorellales</taxon>
        <taxon>Chlorellaceae</taxon>
        <taxon>Chlorella clade</taxon>
        <taxon>Chlorella</taxon>
    </lineage>
</organism>
<dbReference type="Pfam" id="PF05711">
    <property type="entry name" value="TylF"/>
    <property type="match status" value="1"/>
</dbReference>
<dbReference type="GO" id="GO:0008168">
    <property type="term" value="F:methyltransferase activity"/>
    <property type="evidence" value="ECO:0007669"/>
    <property type="project" value="UniProtKB-KW"/>
</dbReference>
<proteinExistence type="predicted"/>
<dbReference type="Proteomes" id="UP000239899">
    <property type="component" value="Unassembled WGS sequence"/>
</dbReference>
<dbReference type="SUPFAM" id="SSF53335">
    <property type="entry name" value="S-adenosyl-L-methionine-dependent methyltransferases"/>
    <property type="match status" value="1"/>
</dbReference>
<dbReference type="PANTHER" id="PTHR40036:SF1">
    <property type="entry name" value="MACROCIN O-METHYLTRANSFERASE"/>
    <property type="match status" value="1"/>
</dbReference>
<protein>
    <submittedName>
        <fullName evidence="1">Macrocin O-methyltransferase</fullName>
    </submittedName>
</protein>
<dbReference type="GO" id="GO:0032259">
    <property type="term" value="P:methylation"/>
    <property type="evidence" value="ECO:0007669"/>
    <property type="project" value="UniProtKB-KW"/>
</dbReference>
<dbReference type="OrthoDB" id="198715at2759"/>
<gene>
    <name evidence="1" type="ORF">C2E21_0355</name>
</gene>
<name>A0A2P6U5K2_CHLSO</name>
<dbReference type="EMBL" id="LHPG02000001">
    <property type="protein sequence ID" value="PRW61585.1"/>
    <property type="molecule type" value="Genomic_DNA"/>
</dbReference>
<dbReference type="InterPro" id="IPR029063">
    <property type="entry name" value="SAM-dependent_MTases_sf"/>
</dbReference>